<sequence length="264" mass="31753">MPFFDGRFLFFQNIFFQSTFNFYIERPKKKTNSKRIMIPTQKKKKIEKTAHIFIDVRCKKKKTVGPGKIITSCSTLKTEKIKENQRKIVSLIFCSKKSYFSKKKTALPKKNFLRFLFFYSYFSMFTEKANRYESMFSFFRRMDVFFFLLRAKHKGCNIKDCEKFMAWHKNSILNAKWIFSVDYLQKLEKQSLVQKHQKKFCVVSRKSSQYKARIYSPFYATKFFSDQKETSVPPCLNCPVSTECHSQGIFSPFQCFHFHFWIKM</sequence>
<dbReference type="EMBL" id="CP003681">
    <property type="protein sequence ID" value="AFP65382.1"/>
    <property type="molecule type" value="Genomic_DNA"/>
</dbReference>
<reference evidence="1 4" key="1">
    <citation type="journal article" date="2012" name="Genome Biol. Evol.">
        <title>Nucleomorph genome sequence of the cryptophyte alga Chroomonas mesostigmatica CCMP1168 reveals lineage-specific gene loss and genome complexity.</title>
        <authorList>
            <person name="Moore C.E."/>
            <person name="Curtis B."/>
            <person name="Mills T."/>
            <person name="Tanifuji G."/>
            <person name="Archibald J.M."/>
        </authorList>
    </citation>
    <scope>NUCLEOTIDE SEQUENCE [LARGE SCALE GENOMIC DNA]</scope>
    <source>
        <strain evidence="1 4">CCMP1168</strain>
    </source>
</reference>
<protein>
    <submittedName>
        <fullName evidence="1">Uncharacterized protein</fullName>
    </submittedName>
</protein>
<organism evidence="1 4">
    <name type="scientific">Chroomonas mesostigmatica CCMP1168</name>
    <dbReference type="NCBI Taxonomy" id="1195612"/>
    <lineage>
        <taxon>Eukaryota</taxon>
        <taxon>Cryptophyceae</taxon>
        <taxon>Pyrenomonadales</taxon>
        <taxon>Chroomonadaceae</taxon>
        <taxon>Chroomonas</taxon>
    </lineage>
</organism>
<dbReference type="EMBL" id="CP003680">
    <property type="protein sequence ID" value="AFP65365.1"/>
    <property type="molecule type" value="Genomic_DNA"/>
</dbReference>
<keyword evidence="1" id="KW-0542">Nucleomorph</keyword>
<name>J7GA55_9CRYP</name>
<dbReference type="Proteomes" id="UP000243348">
    <property type="component" value="Nucleomorph 1"/>
</dbReference>
<geneLocation type="nucleomorph" evidence="1"/>
<dbReference type="EMBL" id="CP003682">
    <property type="protein sequence ID" value="AFP65554.1"/>
    <property type="molecule type" value="Genomic_DNA"/>
</dbReference>
<dbReference type="Proteomes" id="UP000243348">
    <property type="component" value="Nucleomorph 2"/>
</dbReference>
<proteinExistence type="predicted"/>
<evidence type="ECO:0000313" key="2">
    <source>
        <dbReference type="EMBL" id="AFP65382.1"/>
    </source>
</evidence>
<gene>
    <name evidence="1" type="ORF">CMESO_179</name>
    <name evidence="2" type="ORF">CMESO_208</name>
    <name evidence="3" type="ORF">CMESO_401</name>
</gene>
<dbReference type="Proteomes" id="UP000243348">
    <property type="component" value="Nucleomorph 3"/>
</dbReference>
<accession>J7GA55</accession>
<evidence type="ECO:0000313" key="1">
    <source>
        <dbReference type="EMBL" id="AFP65365.1"/>
    </source>
</evidence>
<evidence type="ECO:0000313" key="4">
    <source>
        <dbReference type="Proteomes" id="UP000243348"/>
    </source>
</evidence>
<evidence type="ECO:0000313" key="3">
    <source>
        <dbReference type="EMBL" id="AFP65554.1"/>
    </source>
</evidence>
<dbReference type="AlphaFoldDB" id="J7GA55"/>